<dbReference type="InterPro" id="IPR016024">
    <property type="entry name" value="ARM-type_fold"/>
</dbReference>
<dbReference type="InterPro" id="IPR011989">
    <property type="entry name" value="ARM-like"/>
</dbReference>
<evidence type="ECO:0000313" key="3">
    <source>
        <dbReference type="Proteomes" id="UP000326396"/>
    </source>
</evidence>
<gene>
    <name evidence="2" type="ORF">E3N88_19019</name>
</gene>
<name>A0A5N6NNY6_9ASTR</name>
<organism evidence="2 3">
    <name type="scientific">Mikania micrantha</name>
    <name type="common">bitter vine</name>
    <dbReference type="NCBI Taxonomy" id="192012"/>
    <lineage>
        <taxon>Eukaryota</taxon>
        <taxon>Viridiplantae</taxon>
        <taxon>Streptophyta</taxon>
        <taxon>Embryophyta</taxon>
        <taxon>Tracheophyta</taxon>
        <taxon>Spermatophyta</taxon>
        <taxon>Magnoliopsida</taxon>
        <taxon>eudicotyledons</taxon>
        <taxon>Gunneridae</taxon>
        <taxon>Pentapetalae</taxon>
        <taxon>asterids</taxon>
        <taxon>campanulids</taxon>
        <taxon>Asterales</taxon>
        <taxon>Asteraceae</taxon>
        <taxon>Asteroideae</taxon>
        <taxon>Heliantheae alliance</taxon>
        <taxon>Eupatorieae</taxon>
        <taxon>Mikania</taxon>
    </lineage>
</organism>
<dbReference type="EMBL" id="SZYD01000010">
    <property type="protein sequence ID" value="KAD4982348.1"/>
    <property type="molecule type" value="Genomic_DNA"/>
</dbReference>
<dbReference type="Pfam" id="PF23005">
    <property type="entry name" value="DUF7032"/>
    <property type="match status" value="1"/>
</dbReference>
<dbReference type="PANTHER" id="PTHR46043">
    <property type="entry name" value="ARM REPEAT SUPERFAMILY PROTEIN"/>
    <property type="match status" value="1"/>
</dbReference>
<keyword evidence="3" id="KW-1185">Reference proteome</keyword>
<sequence>MVEQKSDIAGTTTGNSRLRQATDQITSLTVLSHSIKVFPSKWKMIRTKLDEILSIIASLPPEIQDSGDTNTALSAIFQSIEETTDCCNNLAQKCIEHSYSGKLLMQSDLDIIISKFDNYVKCLSEFVNADGFLSNGNHAIVVSRPGFAASRDDIKFYVKDLLCRFKIGRVEMKMQALISFNEVIQEDERYVRIAMEIDGIVHVLMKFLNSKEIGIQEEALKSVAMICGFDSYKSVLVGIGVVGPLIKVLETGSDLGKELSTRCLMKVTANCDNAWSVSAHGGVSALLKICESGCDDANNGGELIGLACGVLRNLVGVDEIRRFVVEENAIPLCIKLVRSKNEASQIGAMEFVQVMASGNEFVRGLIVNEGGIRVLVRVLDPKSLYSSKAREKSMRALMILCSDSVGYLNSLKTYGFMDHILYFLHNGEVSIQESALMAASWLSATSDEFKKAMGDAGFMPELVKFLDAKSFEARDIAAETILRLVTVPRNQKRFVQTDQNVNLLLQLIDPEEGNSSNRKVLLSIIMSLTFCNEGRKKILSSGYLKNIEKLADDQVLDAKKIIRNLSTSRIRSMIRGIWHS</sequence>
<feature type="domain" description="DUF7032" evidence="1">
    <location>
        <begin position="20"/>
        <end position="128"/>
    </location>
</feature>
<dbReference type="Gene3D" id="1.25.10.10">
    <property type="entry name" value="Leucine-rich Repeat Variant"/>
    <property type="match status" value="1"/>
</dbReference>
<dbReference type="OrthoDB" id="7537227at2759"/>
<evidence type="ECO:0000259" key="1">
    <source>
        <dbReference type="Pfam" id="PF23005"/>
    </source>
</evidence>
<protein>
    <recommendedName>
        <fullName evidence="1">DUF7032 domain-containing protein</fullName>
    </recommendedName>
</protein>
<dbReference type="InterPro" id="IPR054296">
    <property type="entry name" value="DUF7032"/>
</dbReference>
<dbReference type="SUPFAM" id="SSF48371">
    <property type="entry name" value="ARM repeat"/>
    <property type="match status" value="1"/>
</dbReference>
<dbReference type="AlphaFoldDB" id="A0A5N6NNY6"/>
<evidence type="ECO:0000313" key="2">
    <source>
        <dbReference type="EMBL" id="KAD4982348.1"/>
    </source>
</evidence>
<proteinExistence type="predicted"/>
<reference evidence="2 3" key="1">
    <citation type="submission" date="2019-05" db="EMBL/GenBank/DDBJ databases">
        <title>Mikania micrantha, genome provides insights into the molecular mechanism of rapid growth.</title>
        <authorList>
            <person name="Liu B."/>
        </authorList>
    </citation>
    <scope>NUCLEOTIDE SEQUENCE [LARGE SCALE GENOMIC DNA]</scope>
    <source>
        <strain evidence="2">NLD-2019</strain>
        <tissue evidence="2">Leaf</tissue>
    </source>
</reference>
<accession>A0A5N6NNY6</accession>
<dbReference type="PANTHER" id="PTHR46043:SF5">
    <property type="entry name" value="ARM REPEAT SUPERFAMILY PROTEIN"/>
    <property type="match status" value="1"/>
</dbReference>
<comment type="caution">
    <text evidence="2">The sequence shown here is derived from an EMBL/GenBank/DDBJ whole genome shotgun (WGS) entry which is preliminary data.</text>
</comment>
<dbReference type="Proteomes" id="UP000326396">
    <property type="component" value="Linkage Group LG18"/>
</dbReference>